<comment type="caution">
    <text evidence="2">The sequence shown here is derived from an EMBL/GenBank/DDBJ whole genome shotgun (WGS) entry which is preliminary data.</text>
</comment>
<dbReference type="AlphaFoldDB" id="A0A0F8Y7H3"/>
<evidence type="ECO:0000313" key="2">
    <source>
        <dbReference type="EMBL" id="KKK69585.1"/>
    </source>
</evidence>
<accession>A0A0F8Y7H3</accession>
<proteinExistence type="predicted"/>
<dbReference type="InterPro" id="IPR005021">
    <property type="entry name" value="Terminase_largesu-like"/>
</dbReference>
<evidence type="ECO:0000259" key="1">
    <source>
        <dbReference type="Pfam" id="PF20441"/>
    </source>
</evidence>
<protein>
    <recommendedName>
        <fullName evidence="1">Terminase large subunit-like endonuclease domain-containing protein</fullName>
    </recommendedName>
</protein>
<dbReference type="GO" id="GO:0004519">
    <property type="term" value="F:endonuclease activity"/>
    <property type="evidence" value="ECO:0007669"/>
    <property type="project" value="InterPro"/>
</dbReference>
<feature type="non-terminal residue" evidence="2">
    <location>
        <position position="1"/>
    </location>
</feature>
<organism evidence="2">
    <name type="scientific">marine sediment metagenome</name>
    <dbReference type="NCBI Taxonomy" id="412755"/>
    <lineage>
        <taxon>unclassified sequences</taxon>
        <taxon>metagenomes</taxon>
        <taxon>ecological metagenomes</taxon>
    </lineage>
</organism>
<sequence length="155" mass="17079">PYRMWAKQGLLTLTRGNVTDYEFVKATIRECDNKFDLREVAYDPWGADTIAQQLQDEDGIVMVAHRQGYGSMSEPTKELERLVLSGKVRHGGHPILRWHASNSTVTMDPAGNIKIIKADAKGQGKKKVDGIIAAIMGLSRAMAVDVETGNLLTVL</sequence>
<dbReference type="InterPro" id="IPR046462">
    <property type="entry name" value="TerL_nuclease"/>
</dbReference>
<feature type="domain" description="Terminase large subunit-like endonuclease" evidence="1">
    <location>
        <begin position="2"/>
        <end position="143"/>
    </location>
</feature>
<dbReference type="EMBL" id="LAZR01058576">
    <property type="protein sequence ID" value="KKK69585.1"/>
    <property type="molecule type" value="Genomic_DNA"/>
</dbReference>
<dbReference type="PANTHER" id="PTHR41287:SF1">
    <property type="entry name" value="PROTEIN YMFN"/>
    <property type="match status" value="1"/>
</dbReference>
<name>A0A0F8Y7H3_9ZZZZ</name>
<dbReference type="Pfam" id="PF20441">
    <property type="entry name" value="TerL_nuclease"/>
    <property type="match status" value="1"/>
</dbReference>
<dbReference type="PANTHER" id="PTHR41287">
    <property type="match status" value="1"/>
</dbReference>
<gene>
    <name evidence="2" type="ORF">LCGC14_2932550</name>
</gene>
<reference evidence="2" key="1">
    <citation type="journal article" date="2015" name="Nature">
        <title>Complex archaea that bridge the gap between prokaryotes and eukaryotes.</title>
        <authorList>
            <person name="Spang A."/>
            <person name="Saw J.H."/>
            <person name="Jorgensen S.L."/>
            <person name="Zaremba-Niedzwiedzka K."/>
            <person name="Martijn J."/>
            <person name="Lind A.E."/>
            <person name="van Eijk R."/>
            <person name="Schleper C."/>
            <person name="Guy L."/>
            <person name="Ettema T.J."/>
        </authorList>
    </citation>
    <scope>NUCLEOTIDE SEQUENCE</scope>
</reference>